<dbReference type="OrthoDB" id="2972571at2"/>
<dbReference type="Proteomes" id="UP000297900">
    <property type="component" value="Unassembled WGS sequence"/>
</dbReference>
<organism evidence="1 2">
    <name type="scientific">Cohnella luojiensis</name>
    <dbReference type="NCBI Taxonomy" id="652876"/>
    <lineage>
        <taxon>Bacteria</taxon>
        <taxon>Bacillati</taxon>
        <taxon>Bacillota</taxon>
        <taxon>Bacilli</taxon>
        <taxon>Bacillales</taxon>
        <taxon>Paenibacillaceae</taxon>
        <taxon>Cohnella</taxon>
    </lineage>
</organism>
<proteinExistence type="predicted"/>
<keyword evidence="2" id="KW-1185">Reference proteome</keyword>
<protein>
    <submittedName>
        <fullName evidence="1">DUF1450 domain-containing protein</fullName>
    </submittedName>
</protein>
<dbReference type="Pfam" id="PF07293">
    <property type="entry name" value="DUF1450"/>
    <property type="match status" value="1"/>
</dbReference>
<sequence>MRKIKYCCKNFKHGSKAVYKTLKAEFPDMKQKKKDCLGECKLCTKQCMALIGKAEIIVAPTPEVLYEKLKQRIG</sequence>
<dbReference type="InterPro" id="IPR009910">
    <property type="entry name" value="DUF1450"/>
</dbReference>
<dbReference type="RefSeq" id="WP_135150379.1">
    <property type="nucleotide sequence ID" value="NZ_SOMN01000001.1"/>
</dbReference>
<name>A0A4Y8M948_9BACL</name>
<dbReference type="AlphaFoldDB" id="A0A4Y8M948"/>
<gene>
    <name evidence="1" type="ORF">E2980_01715</name>
</gene>
<dbReference type="EMBL" id="SOMN01000001">
    <property type="protein sequence ID" value="TFE31811.1"/>
    <property type="molecule type" value="Genomic_DNA"/>
</dbReference>
<evidence type="ECO:0000313" key="1">
    <source>
        <dbReference type="EMBL" id="TFE31811.1"/>
    </source>
</evidence>
<evidence type="ECO:0000313" key="2">
    <source>
        <dbReference type="Proteomes" id="UP000297900"/>
    </source>
</evidence>
<comment type="caution">
    <text evidence="1">The sequence shown here is derived from an EMBL/GenBank/DDBJ whole genome shotgun (WGS) entry which is preliminary data.</text>
</comment>
<reference evidence="1 2" key="1">
    <citation type="submission" date="2019-03" db="EMBL/GenBank/DDBJ databases">
        <title>Cohnella endophytica sp. nov., a novel endophytic bacterium isolated from bark of Sonneratia apetala.</title>
        <authorList>
            <person name="Tuo L."/>
        </authorList>
    </citation>
    <scope>NUCLEOTIDE SEQUENCE [LARGE SCALE GENOMIC DNA]</scope>
    <source>
        <strain evidence="1 2">CCTCC AB 208254</strain>
    </source>
</reference>
<accession>A0A4Y8M948</accession>